<evidence type="ECO:0000313" key="3">
    <source>
        <dbReference type="EMBL" id="SDS78169.1"/>
    </source>
</evidence>
<dbReference type="PANTHER" id="PTHR19372:SF7">
    <property type="entry name" value="SULFITE OXIDASE, MITOCHONDRIAL"/>
    <property type="match status" value="1"/>
</dbReference>
<organism evidence="3 4">
    <name type="scientific">Microlunatus soli</name>
    <dbReference type="NCBI Taxonomy" id="630515"/>
    <lineage>
        <taxon>Bacteria</taxon>
        <taxon>Bacillati</taxon>
        <taxon>Actinomycetota</taxon>
        <taxon>Actinomycetes</taxon>
        <taxon>Propionibacteriales</taxon>
        <taxon>Propionibacteriaceae</taxon>
        <taxon>Microlunatus</taxon>
    </lineage>
</organism>
<evidence type="ECO:0000256" key="1">
    <source>
        <dbReference type="SAM" id="Phobius"/>
    </source>
</evidence>
<dbReference type="Gene3D" id="3.90.420.10">
    <property type="entry name" value="Oxidoreductase, molybdopterin-binding domain"/>
    <property type="match status" value="1"/>
</dbReference>
<dbReference type="GO" id="GO:0008482">
    <property type="term" value="F:sulfite oxidase activity"/>
    <property type="evidence" value="ECO:0007669"/>
    <property type="project" value="TreeGrafter"/>
</dbReference>
<feature type="domain" description="Oxidoreductase molybdopterin-binding" evidence="2">
    <location>
        <begin position="255"/>
        <end position="408"/>
    </location>
</feature>
<dbReference type="GO" id="GO:0043546">
    <property type="term" value="F:molybdopterin cofactor binding"/>
    <property type="evidence" value="ECO:0007669"/>
    <property type="project" value="TreeGrafter"/>
</dbReference>
<feature type="transmembrane region" description="Helical" evidence="1">
    <location>
        <begin position="25"/>
        <end position="48"/>
    </location>
</feature>
<gene>
    <name evidence="3" type="ORF">SAMN04489812_3011</name>
</gene>
<dbReference type="GO" id="GO:0006790">
    <property type="term" value="P:sulfur compound metabolic process"/>
    <property type="evidence" value="ECO:0007669"/>
    <property type="project" value="TreeGrafter"/>
</dbReference>
<dbReference type="STRING" id="630515.SAMN04489812_3011"/>
<dbReference type="Proteomes" id="UP000199103">
    <property type="component" value="Chromosome I"/>
</dbReference>
<reference evidence="3 4" key="1">
    <citation type="submission" date="2016-10" db="EMBL/GenBank/DDBJ databases">
        <authorList>
            <person name="de Groot N.N."/>
        </authorList>
    </citation>
    <scope>NUCLEOTIDE SEQUENCE [LARGE SCALE GENOMIC DNA]</scope>
    <source>
        <strain evidence="3 4">DSM 21800</strain>
    </source>
</reference>
<dbReference type="InterPro" id="IPR000572">
    <property type="entry name" value="OxRdtase_Mopterin-bd_dom"/>
</dbReference>
<dbReference type="SUPFAM" id="SSF81296">
    <property type="entry name" value="E set domains"/>
    <property type="match status" value="1"/>
</dbReference>
<accession>A0A1H1V1T8</accession>
<keyword evidence="1" id="KW-0812">Transmembrane</keyword>
<dbReference type="GO" id="GO:0020037">
    <property type="term" value="F:heme binding"/>
    <property type="evidence" value="ECO:0007669"/>
    <property type="project" value="TreeGrafter"/>
</dbReference>
<dbReference type="PANTHER" id="PTHR19372">
    <property type="entry name" value="SULFITE REDUCTASE"/>
    <property type="match status" value="1"/>
</dbReference>
<dbReference type="AlphaFoldDB" id="A0A1H1V1T8"/>
<dbReference type="RefSeq" id="WP_231920359.1">
    <property type="nucleotide sequence ID" value="NZ_LT629772.1"/>
</dbReference>
<proteinExistence type="predicted"/>
<name>A0A1H1V1T8_9ACTN</name>
<dbReference type="InterPro" id="IPR036374">
    <property type="entry name" value="OxRdtase_Mopterin-bd_sf"/>
</dbReference>
<keyword evidence="1" id="KW-0472">Membrane</keyword>
<dbReference type="EMBL" id="LT629772">
    <property type="protein sequence ID" value="SDS78169.1"/>
    <property type="molecule type" value="Genomic_DNA"/>
</dbReference>
<dbReference type="InterPro" id="IPR014756">
    <property type="entry name" value="Ig_E-set"/>
</dbReference>
<dbReference type="Gene3D" id="2.60.40.650">
    <property type="match status" value="1"/>
</dbReference>
<feature type="transmembrane region" description="Helical" evidence="1">
    <location>
        <begin position="180"/>
        <end position="201"/>
    </location>
</feature>
<feature type="transmembrane region" description="Helical" evidence="1">
    <location>
        <begin position="111"/>
        <end position="129"/>
    </location>
</feature>
<dbReference type="Pfam" id="PF00174">
    <property type="entry name" value="Oxidored_molyb"/>
    <property type="match status" value="1"/>
</dbReference>
<protein>
    <submittedName>
        <fullName evidence="3">DMSO/TMAO reductase YedYZ, molybdopterin-dependent catalytic subunit</fullName>
    </submittedName>
</protein>
<keyword evidence="1" id="KW-1133">Transmembrane helix</keyword>
<dbReference type="SUPFAM" id="SSF56524">
    <property type="entry name" value="Oxidoreductase molybdopterin-binding domain"/>
    <property type="match status" value="1"/>
</dbReference>
<evidence type="ECO:0000313" key="4">
    <source>
        <dbReference type="Proteomes" id="UP000199103"/>
    </source>
</evidence>
<keyword evidence="4" id="KW-1185">Reference proteome</keyword>
<feature type="transmembrane region" description="Helical" evidence="1">
    <location>
        <begin position="135"/>
        <end position="152"/>
    </location>
</feature>
<evidence type="ECO:0000259" key="2">
    <source>
        <dbReference type="Pfam" id="PF00174"/>
    </source>
</evidence>
<sequence length="528" mass="55348">MTAVRTPTLPPTPDVAPAPHRGSGLAWWSGIVAGLVGLSVTELLAWLVSPLGSPLSAVGELVIDIAPAGVINFGKEVLGFADKPILLAVVGVVALLVAGASGRLEYARRSAGLIGPVLLTAFSVIAIGRQPDVTGTAYVPVVIGLAVAYLVLRPLVNRLRLWDSPAGLDDSGRPVGRRGFLVLTGTLAAGAVVVGAASRGFSHGKSMALQARSKIKLPIPQRTAPAVPAGADLQVPGITPYVTANDGFYRIDTALQVPVVDPADWSLTITGMVDRPITISWDQLLSLPLSEFYVTLTCVSNEVGGNLAGNARWLGYPIRELLERAGVKAGADMVLSRSVDGFTAGSPLSALTDPDRDAIVAIGMNGQPLPAEHGFPARLVVPGLYGYVSATKWVTELKVTSYAADHGYWTPLGWSAYGPIKLASRIDTPTGSTQAGPVAVGGVAWAQHTGVERVELRIDDGPWQRAKLGDAVSDDTWRQWSYRWDADPGAHRLTVRATDKKGMTQTAATAAPAPDGATGWHTVNVQVH</sequence>
<feature type="transmembrane region" description="Helical" evidence="1">
    <location>
        <begin position="85"/>
        <end position="104"/>
    </location>
</feature>